<dbReference type="EMBL" id="LSBJ02000006">
    <property type="protein sequence ID" value="OAQ63101.2"/>
    <property type="molecule type" value="Genomic_DNA"/>
</dbReference>
<protein>
    <submittedName>
        <fullName evidence="2">2OG-Fe(II) oxygenase superfamily protein</fullName>
    </submittedName>
</protein>
<feature type="region of interest" description="Disordered" evidence="1">
    <location>
        <begin position="1"/>
        <end position="30"/>
    </location>
</feature>
<dbReference type="Gene3D" id="2.60.120.620">
    <property type="entry name" value="q2cbj1_9rhob like domain"/>
    <property type="match status" value="1"/>
</dbReference>
<dbReference type="PANTHER" id="PTHR33099:SF7">
    <property type="entry name" value="MYND-TYPE DOMAIN-CONTAINING PROTEIN"/>
    <property type="match status" value="1"/>
</dbReference>
<dbReference type="AlphaFoldDB" id="A0A179FCT7"/>
<sequence>MSMSAHVKVGETTRPTPNQGATGNPPPDTYNVSLEEDLLNALQSIKTSGSFAGFGALSRPPPADLSVNEVGGITMPLTDSQAAQLIKKARQAPYGKGSDTIADTSVRNTWEIDGDQLTFRSPAWPGFLKALCAQVAQDLGIKIPINAEITEKIPGMFGTLIVCLPSVHQGGEVVLKHCGQKKVFKTSAATQSYAYWYSDVTHEVLPVTSGYRWVLTYNLAIDLKVARPSAELQRSTTQALRDTLRRWLAKEPRSRDKLPVQTLKDLSKELPVDIFLALLEKEEMGSCEYEIWRREDYRYDDSGGDDTDTSFHELNDVFGLDYRVKTLVDLKGRVVTERLPLKQKDILEPDCFDDIREEESDEGYMGNSGPTATHWYRVTAVVIVPRDSLLPFFNSGGLPNRLAPQSAKSQIRYAVRSCLDFSHMHASETTTNTLMAICRQIWNSPHNETHNISLDEDIICDILKTAINKGQFSFLKEAAAHHGGWLPKRFFAWARRWLRTGENDAVTRFNTIQRGLRIAISLFPFFADQFKALTSFVPIPNDDVAPDDAATPLYITDWACETLRSCLDSSTASTLGHEDGPAMVNLVQYYDNPITFLSQEVVPRLANKRDMAAFYLAFLARLREQSTAGLLLAESSMDLYRAEAKSFIFAMKFKRMCRKIEPPANATRMTFAHTKSPAVDPRTSVSHEPVASFFSDIIQASTETDDLTALFASKLRGNAFLLPSPDLHNIWVPFLRSVVPILVLNSIPLETPCCQDMYLAVLKEYVNRYVGREPSRAKDFARRGVNCTCSDCRSLNAFLGDAARTHETMRAGNPHTLVVTKMFKQIGSMCRDWELRRKKAREQFDLFDKNQLLSLLGADYAKVVDMADLSAEQPAQVSTSATRQRQPSEEADSAAQELPRPRVAGVKRKLFFPENEVVDLTDD</sequence>
<dbReference type="OrthoDB" id="27483at2759"/>
<accession>A0A179FCT7</accession>
<evidence type="ECO:0000313" key="3">
    <source>
        <dbReference type="Proteomes" id="UP000078397"/>
    </source>
</evidence>
<dbReference type="KEGG" id="pchm:VFPPC_16423"/>
<evidence type="ECO:0000313" key="2">
    <source>
        <dbReference type="EMBL" id="OAQ63101.2"/>
    </source>
</evidence>
<dbReference type="PANTHER" id="PTHR33099">
    <property type="entry name" value="FE2OG DIOXYGENASE DOMAIN-CONTAINING PROTEIN"/>
    <property type="match status" value="1"/>
</dbReference>
<evidence type="ECO:0000256" key="1">
    <source>
        <dbReference type="SAM" id="MobiDB-lite"/>
    </source>
</evidence>
<dbReference type="GeneID" id="28858170"/>
<feature type="compositionally biased region" description="Polar residues" evidence="1">
    <location>
        <begin position="13"/>
        <end position="22"/>
    </location>
</feature>
<feature type="compositionally biased region" description="Polar residues" evidence="1">
    <location>
        <begin position="873"/>
        <end position="885"/>
    </location>
</feature>
<comment type="caution">
    <text evidence="2">The sequence shown here is derived from an EMBL/GenBank/DDBJ whole genome shotgun (WGS) entry which is preliminary data.</text>
</comment>
<organism evidence="2 3">
    <name type="scientific">Pochonia chlamydosporia 170</name>
    <dbReference type="NCBI Taxonomy" id="1380566"/>
    <lineage>
        <taxon>Eukaryota</taxon>
        <taxon>Fungi</taxon>
        <taxon>Dikarya</taxon>
        <taxon>Ascomycota</taxon>
        <taxon>Pezizomycotina</taxon>
        <taxon>Sordariomycetes</taxon>
        <taxon>Hypocreomycetidae</taxon>
        <taxon>Hypocreales</taxon>
        <taxon>Clavicipitaceae</taxon>
        <taxon>Pochonia</taxon>
    </lineage>
</organism>
<gene>
    <name evidence="2" type="ORF">VFPPC_16423</name>
</gene>
<reference evidence="2 3" key="1">
    <citation type="journal article" date="2016" name="PLoS Pathog.">
        <title>Biosynthesis of antibiotic leucinostatins in bio-control fungus Purpureocillium lilacinum and their inhibition on phytophthora revealed by genome mining.</title>
        <authorList>
            <person name="Wang G."/>
            <person name="Liu Z."/>
            <person name="Lin R."/>
            <person name="Li E."/>
            <person name="Mao Z."/>
            <person name="Ling J."/>
            <person name="Yang Y."/>
            <person name="Yin W.B."/>
            <person name="Xie B."/>
        </authorList>
    </citation>
    <scope>NUCLEOTIDE SEQUENCE [LARGE SCALE GENOMIC DNA]</scope>
    <source>
        <strain evidence="2">170</strain>
    </source>
</reference>
<dbReference type="RefSeq" id="XP_022284211.1">
    <property type="nucleotide sequence ID" value="XM_022429019.1"/>
</dbReference>
<keyword evidence="3" id="KW-1185">Reference proteome</keyword>
<proteinExistence type="predicted"/>
<name>A0A179FCT7_METCM</name>
<dbReference type="Proteomes" id="UP000078397">
    <property type="component" value="Unassembled WGS sequence"/>
</dbReference>
<feature type="region of interest" description="Disordered" evidence="1">
    <location>
        <begin position="872"/>
        <end position="901"/>
    </location>
</feature>